<dbReference type="AlphaFoldDB" id="A0A4T0V7I5"/>
<name>A0A4T0V7I5_9NEIS</name>
<dbReference type="OrthoDB" id="6009007at2"/>
<comment type="caution">
    <text evidence="1">The sequence shown here is derived from an EMBL/GenBank/DDBJ whole genome shotgun (WGS) entry which is preliminary data.</text>
</comment>
<dbReference type="Proteomes" id="UP000308891">
    <property type="component" value="Unassembled WGS sequence"/>
</dbReference>
<organism evidence="1 2">
    <name type="scientific">Crenobacter intestini</name>
    <dbReference type="NCBI Taxonomy" id="2563443"/>
    <lineage>
        <taxon>Bacteria</taxon>
        <taxon>Pseudomonadati</taxon>
        <taxon>Pseudomonadota</taxon>
        <taxon>Betaproteobacteria</taxon>
        <taxon>Neisseriales</taxon>
        <taxon>Neisseriaceae</taxon>
        <taxon>Crenobacter</taxon>
    </lineage>
</organism>
<gene>
    <name evidence="1" type="ORF">E5K04_02215</name>
</gene>
<evidence type="ECO:0008006" key="3">
    <source>
        <dbReference type="Google" id="ProtNLM"/>
    </source>
</evidence>
<evidence type="ECO:0000313" key="2">
    <source>
        <dbReference type="Proteomes" id="UP000308891"/>
    </source>
</evidence>
<accession>A0A4T0V7I5</accession>
<reference evidence="1 2" key="1">
    <citation type="submission" date="2019-04" db="EMBL/GenBank/DDBJ databases">
        <title>Crenobacter sp. nov.</title>
        <authorList>
            <person name="Shi S."/>
        </authorList>
    </citation>
    <scope>NUCLEOTIDE SEQUENCE [LARGE SCALE GENOMIC DNA]</scope>
    <source>
        <strain evidence="1 2">GY 70310</strain>
    </source>
</reference>
<sequence length="179" mass="20398">MSEQPTATMEDLLKALEESDDERRAARAERNVWLSLHKPSVSVFMGRTESLQVLREAREVFVDGHFVASLLMAVSFIEHTLVEELQLLGHTKGSPTLGQAIAIAQDKKVFPADWLERAKTLSLRRNPFAHLKEGWHQHALATRVRDERRHPVSIMESDAKDAIDLMYNFFVATLRPMPN</sequence>
<proteinExistence type="predicted"/>
<keyword evidence="2" id="KW-1185">Reference proteome</keyword>
<dbReference type="RefSeq" id="WP_136551266.1">
    <property type="nucleotide sequence ID" value="NZ_STGJ01000001.1"/>
</dbReference>
<protein>
    <recommendedName>
        <fullName evidence="3">DUF4145 domain-containing protein</fullName>
    </recommendedName>
</protein>
<dbReference type="EMBL" id="STGJ01000001">
    <property type="protein sequence ID" value="TIC87255.1"/>
    <property type="molecule type" value="Genomic_DNA"/>
</dbReference>
<evidence type="ECO:0000313" key="1">
    <source>
        <dbReference type="EMBL" id="TIC87255.1"/>
    </source>
</evidence>